<dbReference type="Proteomes" id="UP000031737">
    <property type="component" value="Unassembled WGS sequence"/>
</dbReference>
<keyword evidence="3" id="KW-1185">Reference proteome</keyword>
<evidence type="ECO:0000313" key="3">
    <source>
        <dbReference type="Proteomes" id="UP000031737"/>
    </source>
</evidence>
<protein>
    <submittedName>
        <fullName evidence="2">Uncharacterized protein</fullName>
    </submittedName>
</protein>
<dbReference type="VEuPathDB" id="TriTrypDB:TRSC58_03660"/>
<dbReference type="EMBL" id="AUPL01003660">
    <property type="protein sequence ID" value="ESL08634.1"/>
    <property type="molecule type" value="Genomic_DNA"/>
</dbReference>
<evidence type="ECO:0000313" key="2">
    <source>
        <dbReference type="EMBL" id="ESL08634.1"/>
    </source>
</evidence>
<feature type="region of interest" description="Disordered" evidence="1">
    <location>
        <begin position="1"/>
        <end position="27"/>
    </location>
</feature>
<accession>A0A061J133</accession>
<dbReference type="OrthoDB" id="273877at2759"/>
<evidence type="ECO:0000256" key="1">
    <source>
        <dbReference type="SAM" id="MobiDB-lite"/>
    </source>
</evidence>
<feature type="compositionally biased region" description="Polar residues" evidence="1">
    <location>
        <begin position="284"/>
        <end position="297"/>
    </location>
</feature>
<comment type="caution">
    <text evidence="2">The sequence shown here is derived from an EMBL/GenBank/DDBJ whole genome shotgun (WGS) entry which is preliminary data.</text>
</comment>
<dbReference type="AlphaFoldDB" id="A0A061J133"/>
<proteinExistence type="predicted"/>
<sequence length="321" mass="33999">MPLPPPRAPVTTAHDATSLNGKNTTAGTTTTAAVGVMQDGGRLSVFSSTSLRPVEASAREEEENARRKGRAIQRRILRPLKSAMSEAKIEKVPRPLPLTPCTPETTTPGPVSKTAAVTNTSTNSLQSVPLPQPQALPPSIFDDAPVQASLEYLTRPHRSWDSAVKIRERRGRRQERETARRVWRSSSSLSNSVASSASVLCASSNRTVSHSTLSVCSAPSMLSHPHASVSPGKTPGGATLRRGRLGLPLNLQPNPEGLAVGGSSLSVSLASSTMSHLKPLPHGQTFSPTTRSNTLGNASAEGRGTNTPALGRVRQFTFTMR</sequence>
<name>A0A061J133_TRYRA</name>
<gene>
    <name evidence="2" type="ORF">TRSC58_03660</name>
</gene>
<feature type="region of interest" description="Disordered" evidence="1">
    <location>
        <begin position="222"/>
        <end position="248"/>
    </location>
</feature>
<feature type="region of interest" description="Disordered" evidence="1">
    <location>
        <begin position="278"/>
        <end position="308"/>
    </location>
</feature>
<feature type="compositionally biased region" description="Polar residues" evidence="1">
    <location>
        <begin position="14"/>
        <end position="23"/>
    </location>
</feature>
<reference evidence="2 3" key="1">
    <citation type="submission" date="2013-07" db="EMBL/GenBank/DDBJ databases">
        <authorList>
            <person name="Stoco P.H."/>
            <person name="Wagner G."/>
            <person name="Gerber A."/>
            <person name="Zaha A."/>
            <person name="Thompson C."/>
            <person name="Bartholomeu D.C."/>
            <person name="Luckemeyer D.D."/>
            <person name="Bahia D."/>
            <person name="Loreto E."/>
            <person name="Prestes E.B."/>
            <person name="Lima F.M."/>
            <person name="Rodrigues-Luiz G."/>
            <person name="Vallejo G.A."/>
            <person name="Filho J.F."/>
            <person name="Monteiro K.M."/>
            <person name="Tyler K.M."/>
            <person name="de Almeida L.G."/>
            <person name="Ortiz M.F."/>
            <person name="Siervo M.A."/>
            <person name="de Moraes M.H."/>
            <person name="Cunha O.L."/>
            <person name="Mendonca-Neto R."/>
            <person name="Silva R."/>
            <person name="Teixeira S.M."/>
            <person name="Murta S.M."/>
            <person name="Sincero T.C."/>
            <person name="Mendes T.A."/>
            <person name="Urmenyi T.P."/>
            <person name="Silva V.G."/>
            <person name="da Rocha W.D."/>
            <person name="Andersson B."/>
            <person name="Romanha A.J."/>
            <person name="Steindel M."/>
            <person name="de Vasconcelos A.T."/>
            <person name="Grisard E.C."/>
        </authorList>
    </citation>
    <scope>NUCLEOTIDE SEQUENCE [LARGE SCALE GENOMIC DNA]</scope>
    <source>
        <strain evidence="2 3">SC58</strain>
    </source>
</reference>
<organism evidence="2 3">
    <name type="scientific">Trypanosoma rangeli SC58</name>
    <dbReference type="NCBI Taxonomy" id="429131"/>
    <lineage>
        <taxon>Eukaryota</taxon>
        <taxon>Discoba</taxon>
        <taxon>Euglenozoa</taxon>
        <taxon>Kinetoplastea</taxon>
        <taxon>Metakinetoplastina</taxon>
        <taxon>Trypanosomatida</taxon>
        <taxon>Trypanosomatidae</taxon>
        <taxon>Trypanosoma</taxon>
        <taxon>Herpetosoma</taxon>
    </lineage>
</organism>